<keyword evidence="3 6" id="KW-0347">Helicase</keyword>
<dbReference type="EC" id="3.6.4.13" evidence="6"/>
<dbReference type="SMART" id="SM00487">
    <property type="entry name" value="DEXDc"/>
    <property type="match status" value="1"/>
</dbReference>
<dbReference type="Pfam" id="PF00270">
    <property type="entry name" value="DEAD"/>
    <property type="match status" value="1"/>
</dbReference>
<reference evidence="11" key="2">
    <citation type="submission" date="2008-08" db="EMBL/GenBank/DDBJ databases">
        <authorList>
            <consortium name="Diatom Consortium"/>
            <person name="Grigoriev I."/>
            <person name="Grimwood J."/>
            <person name="Kuo A."/>
            <person name="Otillar R.P."/>
            <person name="Salamov A."/>
            <person name="Detter J.C."/>
            <person name="Lindquist E."/>
            <person name="Shapiro H."/>
            <person name="Lucas S."/>
            <person name="Glavina del Rio T."/>
            <person name="Pitluck S."/>
            <person name="Rokhsar D."/>
            <person name="Bowler C."/>
        </authorList>
    </citation>
    <scope>GENOME REANNOTATION</scope>
    <source>
        <strain evidence="11">CCAP 1055/1</strain>
    </source>
</reference>
<feature type="compositionally biased region" description="Polar residues" evidence="7">
    <location>
        <begin position="66"/>
        <end position="76"/>
    </location>
</feature>
<dbReference type="SMART" id="SM00490">
    <property type="entry name" value="HELICc"/>
    <property type="match status" value="1"/>
</dbReference>
<dbReference type="EMBL" id="CM000605">
    <property type="protein sequence ID" value="EEC51875.1"/>
    <property type="molecule type" value="Genomic_DNA"/>
</dbReference>
<evidence type="ECO:0000256" key="3">
    <source>
        <dbReference type="ARBA" id="ARBA00022806"/>
    </source>
</evidence>
<dbReference type="GO" id="GO:0005524">
    <property type="term" value="F:ATP binding"/>
    <property type="evidence" value="ECO:0007669"/>
    <property type="project" value="UniProtKB-UniRule"/>
</dbReference>
<dbReference type="GeneID" id="7196712"/>
<dbReference type="InterPro" id="IPR011545">
    <property type="entry name" value="DEAD/DEAH_box_helicase_dom"/>
</dbReference>
<dbReference type="InterPro" id="IPR014001">
    <property type="entry name" value="Helicase_ATP-bd"/>
</dbReference>
<dbReference type="HOGENOM" id="CLU_003041_26_6_1"/>
<dbReference type="GO" id="GO:0003723">
    <property type="term" value="F:RNA binding"/>
    <property type="evidence" value="ECO:0007669"/>
    <property type="project" value="UniProtKB-UniRule"/>
</dbReference>
<feature type="region of interest" description="Disordered" evidence="7">
    <location>
        <begin position="60"/>
        <end position="82"/>
    </location>
</feature>
<protein>
    <recommendedName>
        <fullName evidence="6">ATP-dependent RNA helicase</fullName>
        <ecNumber evidence="6">3.6.4.13</ecNumber>
    </recommendedName>
</protein>
<dbReference type="KEGG" id="pti:PHATRDRAFT_24935"/>
<evidence type="ECO:0000259" key="8">
    <source>
        <dbReference type="PROSITE" id="PS51192"/>
    </source>
</evidence>
<sequence>MNSASTRQLQNLRRFLARPSSCRKRQHNTAVAYVPKRVKNQSIHDSLSRESAAVTSCRRLHAPGSTDHNPGESATQPDELPNFDDLVDLDPILKSILKENGLQRMTEIQAKTWDASVGGNDVIGRARTGTGKTLAFLLPSMERLLRNKHSGNQIRALIISPTRELARQIGEQAQMLVHGYKRTHSSQVMYGGASRERDVRDLERRIPSILTATPGRLIDHLNSTQVKSKPFGNYLSDVDVLVLDEMDRLLGMGFCDDIVEILQYLPQNRQTLLFSATSPPEVRRMIDQCVKPNHTVVDCMQEGDPSTYTNTIVGQRHVVLPPDRIVSGVLQIVQLLMMDPDYKILVFFPTTAQVTYYSQLFNRGIGLPVLSIHSKMSQSLRTNNSDRFRFASRAVLFTSDISARGVDYPDVTHVIQVGAASDSETYIHRLGRTGRAGKKGQGLLILTSDEIDFLN</sequence>
<dbReference type="GO" id="GO:0003724">
    <property type="term" value="F:RNA helicase activity"/>
    <property type="evidence" value="ECO:0007669"/>
    <property type="project" value="UniProtKB-EC"/>
</dbReference>
<reference evidence="10 11" key="1">
    <citation type="journal article" date="2008" name="Nature">
        <title>The Phaeodactylum genome reveals the evolutionary history of diatom genomes.</title>
        <authorList>
            <person name="Bowler C."/>
            <person name="Allen A.E."/>
            <person name="Badger J.H."/>
            <person name="Grimwood J."/>
            <person name="Jabbari K."/>
            <person name="Kuo A."/>
            <person name="Maheswari U."/>
            <person name="Martens C."/>
            <person name="Maumus F."/>
            <person name="Otillar R.P."/>
            <person name="Rayko E."/>
            <person name="Salamov A."/>
            <person name="Vandepoele K."/>
            <person name="Beszteri B."/>
            <person name="Gruber A."/>
            <person name="Heijde M."/>
            <person name="Katinka M."/>
            <person name="Mock T."/>
            <person name="Valentin K."/>
            <person name="Verret F."/>
            <person name="Berges J.A."/>
            <person name="Brownlee C."/>
            <person name="Cadoret J.P."/>
            <person name="Chiovitti A."/>
            <person name="Choi C.J."/>
            <person name="Coesel S."/>
            <person name="De Martino A."/>
            <person name="Detter J.C."/>
            <person name="Durkin C."/>
            <person name="Falciatore A."/>
            <person name="Fournet J."/>
            <person name="Haruta M."/>
            <person name="Huysman M.J."/>
            <person name="Jenkins B.D."/>
            <person name="Jiroutova K."/>
            <person name="Jorgensen R.E."/>
            <person name="Joubert Y."/>
            <person name="Kaplan A."/>
            <person name="Kroger N."/>
            <person name="Kroth P.G."/>
            <person name="La Roche J."/>
            <person name="Lindquist E."/>
            <person name="Lommer M."/>
            <person name="Martin-Jezequel V."/>
            <person name="Lopez P.J."/>
            <person name="Lucas S."/>
            <person name="Mangogna M."/>
            <person name="McGinnis K."/>
            <person name="Medlin L.K."/>
            <person name="Montsant A."/>
            <person name="Oudot-Le Secq M.P."/>
            <person name="Napoli C."/>
            <person name="Obornik M."/>
            <person name="Parker M.S."/>
            <person name="Petit J.L."/>
            <person name="Porcel B.M."/>
            <person name="Poulsen N."/>
            <person name="Robison M."/>
            <person name="Rychlewski L."/>
            <person name="Rynearson T.A."/>
            <person name="Schmutz J."/>
            <person name="Shapiro H."/>
            <person name="Siaut M."/>
            <person name="Stanley M."/>
            <person name="Sussman M.R."/>
            <person name="Taylor A.R."/>
            <person name="Vardi A."/>
            <person name="von Dassow P."/>
            <person name="Vyverman W."/>
            <person name="Willis A."/>
            <person name="Wyrwicz L.S."/>
            <person name="Rokhsar D.S."/>
            <person name="Weissenbach J."/>
            <person name="Armbrust E.V."/>
            <person name="Green B.R."/>
            <person name="Van de Peer Y."/>
            <person name="Grigoriev I.V."/>
        </authorList>
    </citation>
    <scope>NUCLEOTIDE SEQUENCE [LARGE SCALE GENOMIC DNA]</scope>
    <source>
        <strain evidence="10 11">CCAP 1055/1</strain>
    </source>
</reference>
<dbReference type="STRING" id="556484.B7FQJ2"/>
<evidence type="ECO:0000313" key="10">
    <source>
        <dbReference type="EMBL" id="EEC51875.1"/>
    </source>
</evidence>
<evidence type="ECO:0000256" key="4">
    <source>
        <dbReference type="ARBA" id="ARBA00022840"/>
    </source>
</evidence>
<evidence type="ECO:0000256" key="1">
    <source>
        <dbReference type="ARBA" id="ARBA00022741"/>
    </source>
</evidence>
<dbReference type="OrthoDB" id="193716at2759"/>
<evidence type="ECO:0000313" key="11">
    <source>
        <dbReference type="Proteomes" id="UP000000759"/>
    </source>
</evidence>
<dbReference type="FunCoup" id="B7FQJ2">
    <property type="interactions" value="12"/>
</dbReference>
<dbReference type="Gene3D" id="3.40.50.300">
    <property type="entry name" value="P-loop containing nucleotide triphosphate hydrolases"/>
    <property type="match status" value="2"/>
</dbReference>
<evidence type="ECO:0000256" key="2">
    <source>
        <dbReference type="ARBA" id="ARBA00022801"/>
    </source>
</evidence>
<dbReference type="RefSeq" id="XP_002177412.1">
    <property type="nucleotide sequence ID" value="XM_002177376.1"/>
</dbReference>
<dbReference type="InterPro" id="IPR001650">
    <property type="entry name" value="Helicase_C-like"/>
</dbReference>
<dbReference type="Pfam" id="PF00271">
    <property type="entry name" value="Helicase_C"/>
    <property type="match status" value="1"/>
</dbReference>
<comment type="function">
    <text evidence="6">RNA helicase.</text>
</comment>
<accession>B7FQJ2</accession>
<keyword evidence="11" id="KW-1185">Reference proteome</keyword>
<dbReference type="SUPFAM" id="SSF52540">
    <property type="entry name" value="P-loop containing nucleoside triphosphate hydrolases"/>
    <property type="match status" value="2"/>
</dbReference>
<dbReference type="PaxDb" id="2850-Phatr24935"/>
<organism evidence="10 11">
    <name type="scientific">Phaeodactylum tricornutum (strain CCAP 1055/1)</name>
    <dbReference type="NCBI Taxonomy" id="556484"/>
    <lineage>
        <taxon>Eukaryota</taxon>
        <taxon>Sar</taxon>
        <taxon>Stramenopiles</taxon>
        <taxon>Ochrophyta</taxon>
        <taxon>Bacillariophyta</taxon>
        <taxon>Bacillariophyceae</taxon>
        <taxon>Bacillariophycidae</taxon>
        <taxon>Naviculales</taxon>
        <taxon>Phaeodactylaceae</taxon>
        <taxon>Phaeodactylum</taxon>
    </lineage>
</organism>
<dbReference type="PROSITE" id="PS51194">
    <property type="entry name" value="HELICASE_CTER"/>
    <property type="match status" value="1"/>
</dbReference>
<gene>
    <name evidence="10" type="ORF">PHATRDRAFT_24935</name>
</gene>
<proteinExistence type="inferred from homology"/>
<feature type="domain" description="Helicase C-terminal" evidence="9">
    <location>
        <begin position="331"/>
        <end position="455"/>
    </location>
</feature>
<evidence type="ECO:0000256" key="5">
    <source>
        <dbReference type="ARBA" id="ARBA00022884"/>
    </source>
</evidence>
<dbReference type="InterPro" id="IPR044742">
    <property type="entry name" value="DEAD/DEAH_RhlB"/>
</dbReference>
<keyword evidence="4 6" id="KW-0067">ATP-binding</keyword>
<dbReference type="Proteomes" id="UP000000759">
    <property type="component" value="Chromosome 1"/>
</dbReference>
<keyword evidence="1 6" id="KW-0547">Nucleotide-binding</keyword>
<keyword evidence="5 6" id="KW-0694">RNA-binding</keyword>
<keyword evidence="2 6" id="KW-0378">Hydrolase</keyword>
<dbReference type="eggNOG" id="KOG0342">
    <property type="taxonomic scope" value="Eukaryota"/>
</dbReference>
<name>B7FQJ2_PHATC</name>
<evidence type="ECO:0000256" key="7">
    <source>
        <dbReference type="SAM" id="MobiDB-lite"/>
    </source>
</evidence>
<feature type="domain" description="Helicase ATP-binding" evidence="8">
    <location>
        <begin position="113"/>
        <end position="296"/>
    </location>
</feature>
<comment type="domain">
    <text evidence="6">The Q motif is unique to and characteristic of the DEAD box family of RNA helicases and controls ATP binding and hydrolysis.</text>
</comment>
<evidence type="ECO:0000259" key="9">
    <source>
        <dbReference type="PROSITE" id="PS51194"/>
    </source>
</evidence>
<dbReference type="PANTHER" id="PTHR24031">
    <property type="entry name" value="RNA HELICASE"/>
    <property type="match status" value="1"/>
</dbReference>
<evidence type="ECO:0000256" key="6">
    <source>
        <dbReference type="RuleBase" id="RU365068"/>
    </source>
</evidence>
<dbReference type="PROSITE" id="PS51192">
    <property type="entry name" value="HELICASE_ATP_BIND_1"/>
    <property type="match status" value="1"/>
</dbReference>
<dbReference type="InterPro" id="IPR027417">
    <property type="entry name" value="P-loop_NTPase"/>
</dbReference>
<dbReference type="CDD" id="cd00268">
    <property type="entry name" value="DEADc"/>
    <property type="match status" value="1"/>
</dbReference>
<feature type="non-terminal residue" evidence="10">
    <location>
        <position position="455"/>
    </location>
</feature>
<dbReference type="AlphaFoldDB" id="B7FQJ2"/>
<comment type="similarity">
    <text evidence="6">Belongs to the DEAD box helicase family.</text>
</comment>
<comment type="catalytic activity">
    <reaction evidence="6">
        <text>ATP + H2O = ADP + phosphate + H(+)</text>
        <dbReference type="Rhea" id="RHEA:13065"/>
        <dbReference type="ChEBI" id="CHEBI:15377"/>
        <dbReference type="ChEBI" id="CHEBI:15378"/>
        <dbReference type="ChEBI" id="CHEBI:30616"/>
        <dbReference type="ChEBI" id="CHEBI:43474"/>
        <dbReference type="ChEBI" id="CHEBI:456216"/>
        <dbReference type="EC" id="3.6.4.13"/>
    </reaction>
</comment>
<dbReference type="CDD" id="cd18787">
    <property type="entry name" value="SF2_C_DEAD"/>
    <property type="match status" value="1"/>
</dbReference>
<dbReference type="GO" id="GO:0016787">
    <property type="term" value="F:hydrolase activity"/>
    <property type="evidence" value="ECO:0007669"/>
    <property type="project" value="UniProtKB-KW"/>
</dbReference>
<dbReference type="InParanoid" id="B7FQJ2"/>